<name>A0A8T2DKG8_ARASU</name>
<evidence type="ECO:0000313" key="2">
    <source>
        <dbReference type="EMBL" id="KAG7610763.1"/>
    </source>
</evidence>
<dbReference type="AlphaFoldDB" id="A0A8T2DKG8"/>
<dbReference type="EMBL" id="JAEFBJ010000005">
    <property type="protein sequence ID" value="KAG7610763.1"/>
    <property type="molecule type" value="Genomic_DNA"/>
</dbReference>
<sequence length="283" mass="32006">MSASQISKSDANNSKMSFGQGSYGHSSWGRSCNCGRSTTKIKSWTDDNPGRRFFRCDVHGFVSWSDVEKQCTWQKLSLLEARDELKALKESLRTPINQQAIKEEEETKKLEEETKKLEVEKKTLEEEKKVWKEKEKLHNQLQSPKTRSPLMLASDSVTLRIDTSNVHQEVVISMVNNGDNIVQDVMQQQEGCDYAVLIRKTEFSKATMMLTKSGAVQPKAFILPTPQVPASKLEPSLRFNNESLVVDKACHSSSDVDTLLLHLKEQLQVLDIEEAYVLSPESA</sequence>
<comment type="caution">
    <text evidence="2">The sequence shown here is derived from an EMBL/GenBank/DDBJ whole genome shotgun (WGS) entry which is preliminary data.</text>
</comment>
<reference evidence="2 3" key="1">
    <citation type="submission" date="2020-12" db="EMBL/GenBank/DDBJ databases">
        <title>Concerted genomic and epigenomic changes stabilize Arabidopsis allopolyploids.</title>
        <authorList>
            <person name="Chen Z."/>
        </authorList>
    </citation>
    <scope>NUCLEOTIDE SEQUENCE [LARGE SCALE GENOMIC DNA]</scope>
    <source>
        <strain evidence="2">As9502</strain>
        <tissue evidence="2">Leaf</tissue>
    </source>
</reference>
<dbReference type="OrthoDB" id="1068153at2759"/>
<feature type="coiled-coil region" evidence="1">
    <location>
        <begin position="100"/>
        <end position="134"/>
    </location>
</feature>
<dbReference type="PANTHER" id="PTHR33248">
    <property type="entry name" value="ZINC ION-BINDING PROTEIN"/>
    <property type="match status" value="1"/>
</dbReference>
<keyword evidence="3" id="KW-1185">Reference proteome</keyword>
<organism evidence="2 3">
    <name type="scientific">Arabidopsis suecica</name>
    <name type="common">Swedish thale-cress</name>
    <name type="synonym">Cardaminopsis suecica</name>
    <dbReference type="NCBI Taxonomy" id="45249"/>
    <lineage>
        <taxon>Eukaryota</taxon>
        <taxon>Viridiplantae</taxon>
        <taxon>Streptophyta</taxon>
        <taxon>Embryophyta</taxon>
        <taxon>Tracheophyta</taxon>
        <taxon>Spermatophyta</taxon>
        <taxon>Magnoliopsida</taxon>
        <taxon>eudicotyledons</taxon>
        <taxon>Gunneridae</taxon>
        <taxon>Pentapetalae</taxon>
        <taxon>rosids</taxon>
        <taxon>malvids</taxon>
        <taxon>Brassicales</taxon>
        <taxon>Brassicaceae</taxon>
        <taxon>Camelineae</taxon>
        <taxon>Arabidopsis</taxon>
    </lineage>
</organism>
<evidence type="ECO:0008006" key="4">
    <source>
        <dbReference type="Google" id="ProtNLM"/>
    </source>
</evidence>
<protein>
    <recommendedName>
        <fullName evidence="4">Zinc finger GRF-type domain-containing protein</fullName>
    </recommendedName>
</protein>
<keyword evidence="1" id="KW-0175">Coiled coil</keyword>
<gene>
    <name evidence="2" type="ORF">ISN44_As05g028370</name>
</gene>
<evidence type="ECO:0000256" key="1">
    <source>
        <dbReference type="SAM" id="Coils"/>
    </source>
</evidence>
<accession>A0A8T2DKG8</accession>
<evidence type="ECO:0000313" key="3">
    <source>
        <dbReference type="Proteomes" id="UP000694251"/>
    </source>
</evidence>
<proteinExistence type="predicted"/>
<dbReference type="Proteomes" id="UP000694251">
    <property type="component" value="Chromosome 5"/>
</dbReference>